<keyword evidence="1" id="KW-0547">Nucleotide-binding</keyword>
<evidence type="ECO:0000259" key="3">
    <source>
        <dbReference type="Pfam" id="PF24729"/>
    </source>
</evidence>
<evidence type="ECO:0000313" key="5">
    <source>
        <dbReference type="Proteomes" id="UP001233673"/>
    </source>
</evidence>
<dbReference type="InterPro" id="IPR056098">
    <property type="entry name" value="Acb2/Tad1_hairpin"/>
</dbReference>
<name>A0ABT9I9A8_9ACTN</name>
<dbReference type="Pfam" id="PF24729">
    <property type="entry name" value="Acb2_Tad1_hairpin"/>
    <property type="match status" value="1"/>
</dbReference>
<dbReference type="EMBL" id="JASNFN010000004">
    <property type="protein sequence ID" value="MDP5182156.1"/>
    <property type="molecule type" value="Genomic_DNA"/>
</dbReference>
<sequence length="120" mass="13217">MGMLGDEEINRRLGYHPATTETIPLFEENRARFVELARYLDEMLPPGREAALAQTALQEALQWSNAAVACCLAPLEDPAGRVPNLLVREMSDRVGRPLPPAGSPPGPIDRPRPANYRPFA</sequence>
<proteinExistence type="predicted"/>
<dbReference type="RefSeq" id="WP_305998858.1">
    <property type="nucleotide sequence ID" value="NZ_JASNFN010000004.1"/>
</dbReference>
<dbReference type="Proteomes" id="UP001233673">
    <property type="component" value="Unassembled WGS sequence"/>
</dbReference>
<gene>
    <name evidence="4" type="ORF">QOZ88_05865</name>
</gene>
<comment type="caution">
    <text evidence="4">The sequence shown here is derived from an EMBL/GenBank/DDBJ whole genome shotgun (WGS) entry which is preliminary data.</text>
</comment>
<protein>
    <recommendedName>
        <fullName evidence="3">Acb2/Tad1 hairpin domain-containing protein</fullName>
    </recommendedName>
</protein>
<evidence type="ECO:0000256" key="1">
    <source>
        <dbReference type="ARBA" id="ARBA00022741"/>
    </source>
</evidence>
<keyword evidence="5" id="KW-1185">Reference proteome</keyword>
<feature type="compositionally biased region" description="Pro residues" evidence="2">
    <location>
        <begin position="97"/>
        <end position="108"/>
    </location>
</feature>
<evidence type="ECO:0000313" key="4">
    <source>
        <dbReference type="EMBL" id="MDP5182156.1"/>
    </source>
</evidence>
<reference evidence="5" key="1">
    <citation type="submission" date="2023-05" db="EMBL/GenBank/DDBJ databases">
        <title>Draft genome of Pseudofrankia sp. BMG5.37.</title>
        <authorList>
            <person name="Gtari M."/>
            <person name="Ghodhbane F."/>
            <person name="Sbissi I."/>
        </authorList>
    </citation>
    <scope>NUCLEOTIDE SEQUENCE [LARGE SCALE GENOMIC DNA]</scope>
    <source>
        <strain evidence="5">BMG 814</strain>
    </source>
</reference>
<organism evidence="4 5">
    <name type="scientific">Blastococcus carthaginiensis</name>
    <dbReference type="NCBI Taxonomy" id="3050034"/>
    <lineage>
        <taxon>Bacteria</taxon>
        <taxon>Bacillati</taxon>
        <taxon>Actinomycetota</taxon>
        <taxon>Actinomycetes</taxon>
        <taxon>Geodermatophilales</taxon>
        <taxon>Geodermatophilaceae</taxon>
        <taxon>Blastococcus</taxon>
    </lineage>
</organism>
<accession>A0ABT9I9A8</accession>
<feature type="domain" description="Acb2/Tad1 hairpin" evidence="3">
    <location>
        <begin position="7"/>
        <end position="69"/>
    </location>
</feature>
<evidence type="ECO:0000256" key="2">
    <source>
        <dbReference type="SAM" id="MobiDB-lite"/>
    </source>
</evidence>
<feature type="region of interest" description="Disordered" evidence="2">
    <location>
        <begin position="92"/>
        <end position="120"/>
    </location>
</feature>